<dbReference type="PANTHER" id="PTHR32303:SF10">
    <property type="entry name" value="OUTER MEMBRANE PROTEIN ASSEMBLY FACTOR BAMB"/>
    <property type="match status" value="1"/>
</dbReference>
<dbReference type="SUPFAM" id="SSF46626">
    <property type="entry name" value="Cytochrome c"/>
    <property type="match status" value="1"/>
</dbReference>
<dbReference type="RefSeq" id="WP_121937309.1">
    <property type="nucleotide sequence ID" value="NZ_REFR01000009.1"/>
</dbReference>
<gene>
    <name evidence="10" type="ORF">BXY39_0590</name>
</gene>
<evidence type="ECO:0000256" key="7">
    <source>
        <dbReference type="ARBA" id="ARBA00023004"/>
    </source>
</evidence>
<keyword evidence="5" id="KW-0732">Signal</keyword>
<keyword evidence="3 8" id="KW-0349">Heme</keyword>
<dbReference type="InterPro" id="IPR002372">
    <property type="entry name" value="PQQ_rpt_dom"/>
</dbReference>
<dbReference type="GO" id="GO:0016491">
    <property type="term" value="F:oxidoreductase activity"/>
    <property type="evidence" value="ECO:0007669"/>
    <property type="project" value="UniProtKB-KW"/>
</dbReference>
<dbReference type="InterPro" id="IPR018391">
    <property type="entry name" value="PQQ_b-propeller_rpt"/>
</dbReference>
<dbReference type="OrthoDB" id="9794322at2"/>
<dbReference type="InterPro" id="IPR011047">
    <property type="entry name" value="Quinoprotein_ADH-like_sf"/>
</dbReference>
<dbReference type="InParanoid" id="A0A3M0CUD1"/>
<dbReference type="GO" id="GO:0020037">
    <property type="term" value="F:heme binding"/>
    <property type="evidence" value="ECO:0007669"/>
    <property type="project" value="InterPro"/>
</dbReference>
<evidence type="ECO:0000256" key="6">
    <source>
        <dbReference type="ARBA" id="ARBA00023002"/>
    </source>
</evidence>
<keyword evidence="6" id="KW-0560">Oxidoreductase</keyword>
<dbReference type="EMBL" id="REFR01000009">
    <property type="protein sequence ID" value="RMB12100.1"/>
    <property type="molecule type" value="Genomic_DNA"/>
</dbReference>
<dbReference type="PROSITE" id="PS51007">
    <property type="entry name" value="CYTC"/>
    <property type="match status" value="1"/>
</dbReference>
<comment type="cofactor">
    <cofactor evidence="1">
        <name>pyrroloquinoline quinone</name>
        <dbReference type="ChEBI" id="CHEBI:58442"/>
    </cofactor>
</comment>
<name>A0A3M0CUD1_9PROT</name>
<keyword evidence="11" id="KW-1185">Reference proteome</keyword>
<evidence type="ECO:0000256" key="3">
    <source>
        <dbReference type="ARBA" id="ARBA00022617"/>
    </source>
</evidence>
<keyword evidence="4 8" id="KW-0479">Metal-binding</keyword>
<dbReference type="AlphaFoldDB" id="A0A3M0CUD1"/>
<reference evidence="10 11" key="1">
    <citation type="submission" date="2018-10" db="EMBL/GenBank/DDBJ databases">
        <title>Genomic Encyclopedia of Archaeal and Bacterial Type Strains, Phase II (KMG-II): from individual species to whole genera.</title>
        <authorList>
            <person name="Goeker M."/>
        </authorList>
    </citation>
    <scope>NUCLEOTIDE SEQUENCE [LARGE SCALE GENOMIC DNA]</scope>
    <source>
        <strain evidence="10 11">DSM 25217</strain>
    </source>
</reference>
<dbReference type="PROSITE" id="PS51257">
    <property type="entry name" value="PROKAR_LIPOPROTEIN"/>
    <property type="match status" value="1"/>
</dbReference>
<protein>
    <submittedName>
        <fullName evidence="10">Polyvinyl alcohol dehydrogenase (Cytochrome)</fullName>
    </submittedName>
</protein>
<evidence type="ECO:0000256" key="2">
    <source>
        <dbReference type="ARBA" id="ARBA00008156"/>
    </source>
</evidence>
<dbReference type="SMART" id="SM00564">
    <property type="entry name" value="PQQ"/>
    <property type="match status" value="7"/>
</dbReference>
<dbReference type="Gene3D" id="2.140.10.10">
    <property type="entry name" value="Quinoprotein alcohol dehydrogenase-like superfamily"/>
    <property type="match status" value="2"/>
</dbReference>
<evidence type="ECO:0000313" key="11">
    <source>
        <dbReference type="Proteomes" id="UP000271227"/>
    </source>
</evidence>
<keyword evidence="7 8" id="KW-0408">Iron</keyword>
<evidence type="ECO:0000313" key="10">
    <source>
        <dbReference type="EMBL" id="RMB12100.1"/>
    </source>
</evidence>
<sequence length="647" mass="67835">MHRAYQGLFGLAVAAGLLSACEQDTHTTPEDTRVRSTDEFVARGGAAIDPETHPGRALFEDNCAFCHNGRVPKAPAKVWLEMTAPDAILGSMREGIMQQQAAHLGALEQQQIAEYLTRTSLADYTPPPPPPACPASRAGFDGRPPARVGWGHDTARFIPGDVAGLNGADIPGLTLKWAFAFPAAVRARSQPAIGWNSIFVGSQDGRVYAFDTETGCSKWTFRATGEVRTGIVADPETARLYFGDFLGRVYALDAKTGALIWRTGVDDHPNATITGTPTLGGGRLYVPVSSLEVTSAADPDYPCCSFRGALVALDPETGDVLWKTHTIDAPPSPQGTTSAGTTILGPSGAPVWSAPTYDPARDRVYFGSGENYSSPADGNSDAVFAVDAATGRKLWHTQLTAGDAWNVGCMLGNANCPVEEGPDLDLSAAPLLVPLDDGRDIIVVGQKSGVVYGIDIDTGAKLWRQRLGHGGTQGGVHFGMARIGSRIFVPIVDMKDTHDARVYDARQYGAGIHAVDAATGTILWRAIADDVCDGRPHCDPGISAAATAIPGAVIAGHLDGRLRAYDADTGAVIWSYDTTAPHDTVTGAVARGGSMSGPGAAIMDGLLVVNSGYGLYFHMPGNLLMVFGTSEPPKTSETAVAVGNGTP</sequence>
<evidence type="ECO:0000256" key="1">
    <source>
        <dbReference type="ARBA" id="ARBA00001931"/>
    </source>
</evidence>
<organism evidence="10 11">
    <name type="scientific">Eilatimonas milleporae</name>
    <dbReference type="NCBI Taxonomy" id="911205"/>
    <lineage>
        <taxon>Bacteria</taxon>
        <taxon>Pseudomonadati</taxon>
        <taxon>Pseudomonadota</taxon>
        <taxon>Alphaproteobacteria</taxon>
        <taxon>Kordiimonadales</taxon>
        <taxon>Kordiimonadaceae</taxon>
        <taxon>Eilatimonas</taxon>
    </lineage>
</organism>
<dbReference type="GO" id="GO:0046872">
    <property type="term" value="F:metal ion binding"/>
    <property type="evidence" value="ECO:0007669"/>
    <property type="project" value="UniProtKB-KW"/>
</dbReference>
<dbReference type="PANTHER" id="PTHR32303">
    <property type="entry name" value="QUINOPROTEIN ALCOHOL DEHYDROGENASE (CYTOCHROME C)"/>
    <property type="match status" value="1"/>
</dbReference>
<dbReference type="InterPro" id="IPR009056">
    <property type="entry name" value="Cyt_c-like_dom"/>
</dbReference>
<evidence type="ECO:0000256" key="4">
    <source>
        <dbReference type="ARBA" id="ARBA00022723"/>
    </source>
</evidence>
<dbReference type="GO" id="GO:0009055">
    <property type="term" value="F:electron transfer activity"/>
    <property type="evidence" value="ECO:0007669"/>
    <property type="project" value="InterPro"/>
</dbReference>
<comment type="similarity">
    <text evidence="2">Belongs to the bacterial PQQ dehydrogenase family.</text>
</comment>
<dbReference type="SUPFAM" id="SSF50998">
    <property type="entry name" value="Quinoprotein alcohol dehydrogenase-like"/>
    <property type="match status" value="1"/>
</dbReference>
<evidence type="ECO:0000259" key="9">
    <source>
        <dbReference type="PROSITE" id="PS51007"/>
    </source>
</evidence>
<proteinExistence type="inferred from homology"/>
<dbReference type="Pfam" id="PF01011">
    <property type="entry name" value="PQQ"/>
    <property type="match status" value="1"/>
</dbReference>
<evidence type="ECO:0000256" key="8">
    <source>
        <dbReference type="PROSITE-ProRule" id="PRU00433"/>
    </source>
</evidence>
<dbReference type="Proteomes" id="UP000271227">
    <property type="component" value="Unassembled WGS sequence"/>
</dbReference>
<dbReference type="InterPro" id="IPR036909">
    <property type="entry name" value="Cyt_c-like_dom_sf"/>
</dbReference>
<feature type="domain" description="Cytochrome c" evidence="9">
    <location>
        <begin position="50"/>
        <end position="120"/>
    </location>
</feature>
<comment type="caution">
    <text evidence="10">The sequence shown here is derived from an EMBL/GenBank/DDBJ whole genome shotgun (WGS) entry which is preliminary data.</text>
</comment>
<accession>A0A3M0CUD1</accession>
<evidence type="ECO:0000256" key="5">
    <source>
        <dbReference type="ARBA" id="ARBA00022729"/>
    </source>
</evidence>